<dbReference type="CDD" id="cd03230">
    <property type="entry name" value="ABC_DR_subfamily_A"/>
    <property type="match status" value="1"/>
</dbReference>
<comment type="caution">
    <text evidence="5">The sequence shown here is derived from an EMBL/GenBank/DDBJ whole genome shotgun (WGS) entry which is preliminary data.</text>
</comment>
<protein>
    <submittedName>
        <fullName evidence="5">ABC transporter ATP-binding protein</fullName>
    </submittedName>
</protein>
<dbReference type="OrthoDB" id="2353216at2"/>
<dbReference type="PROSITE" id="PS00211">
    <property type="entry name" value="ABC_TRANSPORTER_1"/>
    <property type="match status" value="1"/>
</dbReference>
<feature type="domain" description="ABC transporter" evidence="4">
    <location>
        <begin position="11"/>
        <end position="237"/>
    </location>
</feature>
<keyword evidence="1" id="KW-0813">Transport</keyword>
<gene>
    <name evidence="5" type="ORF">EDM56_17935</name>
</gene>
<keyword evidence="6" id="KW-1185">Reference proteome</keyword>
<dbReference type="InterPro" id="IPR003439">
    <property type="entry name" value="ABC_transporter-like_ATP-bd"/>
</dbReference>
<accession>A0A3M8DCL6</accession>
<dbReference type="InterPro" id="IPR017871">
    <property type="entry name" value="ABC_transporter-like_CS"/>
</dbReference>
<evidence type="ECO:0000259" key="4">
    <source>
        <dbReference type="PROSITE" id="PS50893"/>
    </source>
</evidence>
<dbReference type="SUPFAM" id="SSF52540">
    <property type="entry name" value="P-loop containing nucleoside triphosphate hydrolases"/>
    <property type="match status" value="1"/>
</dbReference>
<dbReference type="EMBL" id="RHHQ01000013">
    <property type="protein sequence ID" value="RNB85880.1"/>
    <property type="molecule type" value="Genomic_DNA"/>
</dbReference>
<dbReference type="Proteomes" id="UP000271031">
    <property type="component" value="Unassembled WGS sequence"/>
</dbReference>
<dbReference type="GO" id="GO:0016887">
    <property type="term" value="F:ATP hydrolysis activity"/>
    <property type="evidence" value="ECO:0007669"/>
    <property type="project" value="InterPro"/>
</dbReference>
<evidence type="ECO:0000313" key="5">
    <source>
        <dbReference type="EMBL" id="RNB85880.1"/>
    </source>
</evidence>
<dbReference type="AlphaFoldDB" id="A0A3M8DCL6"/>
<dbReference type="PANTHER" id="PTHR42939:SF1">
    <property type="entry name" value="ABC TRANSPORTER ATP-BINDING PROTEIN ALBC-RELATED"/>
    <property type="match status" value="1"/>
</dbReference>
<sequence length="245" mass="27237">MDNQPFRTDMISVSDVSKRYGGHTALAPVTLEFAQGQIVALCGGNGAGKSTLIKMIAGMIPPSTGEVTIDGIGWRRHRTAYAKKIGYMPDDFQFPGGVTVREWLGFYAALRHVHPEWIDEMLGKVGLQEHAHKLCTSLSKGMRQRLMLAQAAVAKPAVLLLDEPTNGLDLHWISWFVAMMKEFRQSGQTIVFSTHQLEVATELADELIYIHDGKLLKTFICKQADRQHMQEEIQDLLFAAAMPSA</sequence>
<dbReference type="PROSITE" id="PS50893">
    <property type="entry name" value="ABC_TRANSPORTER_2"/>
    <property type="match status" value="1"/>
</dbReference>
<keyword evidence="3 5" id="KW-0067">ATP-binding</keyword>
<dbReference type="PANTHER" id="PTHR42939">
    <property type="entry name" value="ABC TRANSPORTER ATP-BINDING PROTEIN ALBC-RELATED"/>
    <property type="match status" value="1"/>
</dbReference>
<dbReference type="InterPro" id="IPR003593">
    <property type="entry name" value="AAA+_ATPase"/>
</dbReference>
<proteinExistence type="predicted"/>
<dbReference type="Pfam" id="PF00005">
    <property type="entry name" value="ABC_tran"/>
    <property type="match status" value="1"/>
</dbReference>
<dbReference type="Gene3D" id="3.40.50.300">
    <property type="entry name" value="P-loop containing nucleotide triphosphate hydrolases"/>
    <property type="match status" value="1"/>
</dbReference>
<dbReference type="RefSeq" id="WP_122919292.1">
    <property type="nucleotide sequence ID" value="NZ_RHHQ01000013.1"/>
</dbReference>
<reference evidence="5 6" key="1">
    <citation type="submission" date="2018-10" db="EMBL/GenBank/DDBJ databases">
        <title>Phylogenomics of Brevibacillus.</title>
        <authorList>
            <person name="Dunlap C."/>
        </authorList>
    </citation>
    <scope>NUCLEOTIDE SEQUENCE [LARGE SCALE GENOMIC DNA]</scope>
    <source>
        <strain evidence="5 6">JCM 15716</strain>
    </source>
</reference>
<dbReference type="InterPro" id="IPR027417">
    <property type="entry name" value="P-loop_NTPase"/>
</dbReference>
<evidence type="ECO:0000313" key="6">
    <source>
        <dbReference type="Proteomes" id="UP000271031"/>
    </source>
</evidence>
<evidence type="ECO:0000256" key="2">
    <source>
        <dbReference type="ARBA" id="ARBA00022741"/>
    </source>
</evidence>
<dbReference type="GO" id="GO:0005524">
    <property type="term" value="F:ATP binding"/>
    <property type="evidence" value="ECO:0007669"/>
    <property type="project" value="UniProtKB-KW"/>
</dbReference>
<organism evidence="5 6">
    <name type="scientific">Brevibacillus fluminis</name>
    <dbReference type="NCBI Taxonomy" id="511487"/>
    <lineage>
        <taxon>Bacteria</taxon>
        <taxon>Bacillati</taxon>
        <taxon>Bacillota</taxon>
        <taxon>Bacilli</taxon>
        <taxon>Bacillales</taxon>
        <taxon>Paenibacillaceae</taxon>
        <taxon>Brevibacillus</taxon>
    </lineage>
</organism>
<keyword evidence="2" id="KW-0547">Nucleotide-binding</keyword>
<dbReference type="InterPro" id="IPR051782">
    <property type="entry name" value="ABC_Transporter_VariousFunc"/>
</dbReference>
<dbReference type="SMART" id="SM00382">
    <property type="entry name" value="AAA"/>
    <property type="match status" value="1"/>
</dbReference>
<evidence type="ECO:0000256" key="3">
    <source>
        <dbReference type="ARBA" id="ARBA00022840"/>
    </source>
</evidence>
<evidence type="ECO:0000256" key="1">
    <source>
        <dbReference type="ARBA" id="ARBA00022448"/>
    </source>
</evidence>
<name>A0A3M8DCL6_9BACL</name>